<evidence type="ECO:0000313" key="4">
    <source>
        <dbReference type="EMBL" id="MDR7091953.1"/>
    </source>
</evidence>
<organism evidence="4 5">
    <name type="scientific">Cellvibrio fibrivorans</name>
    <dbReference type="NCBI Taxonomy" id="126350"/>
    <lineage>
        <taxon>Bacteria</taxon>
        <taxon>Pseudomonadati</taxon>
        <taxon>Pseudomonadota</taxon>
        <taxon>Gammaproteobacteria</taxon>
        <taxon>Cellvibrionales</taxon>
        <taxon>Cellvibrionaceae</taxon>
        <taxon>Cellvibrio</taxon>
    </lineage>
</organism>
<dbReference type="InterPro" id="IPR025392">
    <property type="entry name" value="DUF4124"/>
</dbReference>
<gene>
    <name evidence="4" type="ORF">J2X05_003991</name>
</gene>
<feature type="transmembrane region" description="Helical" evidence="2">
    <location>
        <begin position="6"/>
        <end position="25"/>
    </location>
</feature>
<keyword evidence="5" id="KW-1185">Reference proteome</keyword>
<keyword evidence="2" id="KW-1133">Transmembrane helix</keyword>
<name>A0ABU1V3B2_9GAMM</name>
<keyword evidence="2" id="KW-0472">Membrane</keyword>
<comment type="caution">
    <text evidence="4">The sequence shown here is derived from an EMBL/GenBank/DDBJ whole genome shotgun (WGS) entry which is preliminary data.</text>
</comment>
<keyword evidence="2" id="KW-0812">Transmembrane</keyword>
<sequence length="160" mass="17931">MFRLLFKSVVVLLLVFFIGNYLVYLKTGQMPLRDMRERMGDDWLVDLRELFLPDQLAADAKQAVKSVSDKVSEPEPVASTKVYKWTDANGQVHFGDKPVARDAEEIEVDVRNAISAPEESAPIADQQDVAPATVQESALDKARAAAEAMKQRVQQQEQIQ</sequence>
<feature type="region of interest" description="Disordered" evidence="1">
    <location>
        <begin position="117"/>
        <end position="160"/>
    </location>
</feature>
<evidence type="ECO:0000256" key="2">
    <source>
        <dbReference type="SAM" id="Phobius"/>
    </source>
</evidence>
<evidence type="ECO:0000259" key="3">
    <source>
        <dbReference type="Pfam" id="PF13511"/>
    </source>
</evidence>
<dbReference type="Pfam" id="PF13511">
    <property type="entry name" value="DUF4124"/>
    <property type="match status" value="1"/>
</dbReference>
<dbReference type="Proteomes" id="UP001253595">
    <property type="component" value="Unassembled WGS sequence"/>
</dbReference>
<evidence type="ECO:0000256" key="1">
    <source>
        <dbReference type="SAM" id="MobiDB-lite"/>
    </source>
</evidence>
<evidence type="ECO:0000313" key="5">
    <source>
        <dbReference type="Proteomes" id="UP001253595"/>
    </source>
</evidence>
<reference evidence="4 5" key="1">
    <citation type="submission" date="2023-07" db="EMBL/GenBank/DDBJ databases">
        <title>Sorghum-associated microbial communities from plants grown in Nebraska, USA.</title>
        <authorList>
            <person name="Schachtman D."/>
        </authorList>
    </citation>
    <scope>NUCLEOTIDE SEQUENCE [LARGE SCALE GENOMIC DNA]</scope>
    <source>
        <strain evidence="4 5">BE190</strain>
    </source>
</reference>
<proteinExistence type="predicted"/>
<protein>
    <recommendedName>
        <fullName evidence="3">DUF4124 domain-containing protein</fullName>
    </recommendedName>
</protein>
<dbReference type="RefSeq" id="WP_310075786.1">
    <property type="nucleotide sequence ID" value="NZ_JAVDVX010000009.1"/>
</dbReference>
<accession>A0ABU1V3B2</accession>
<dbReference type="EMBL" id="JAVDVX010000009">
    <property type="protein sequence ID" value="MDR7091953.1"/>
    <property type="molecule type" value="Genomic_DNA"/>
</dbReference>
<feature type="domain" description="DUF4124" evidence="3">
    <location>
        <begin position="76"/>
        <end position="121"/>
    </location>
</feature>